<protein>
    <submittedName>
        <fullName evidence="1">12397_t:CDS:1</fullName>
    </submittedName>
</protein>
<name>A0ACA9KDD3_9GLOM</name>
<gene>
    <name evidence="1" type="ORF">DHETER_LOCUS1502</name>
</gene>
<feature type="non-terminal residue" evidence="1">
    <location>
        <position position="1"/>
    </location>
</feature>
<accession>A0ACA9KDD3</accession>
<comment type="caution">
    <text evidence="1">The sequence shown here is derived from an EMBL/GenBank/DDBJ whole genome shotgun (WGS) entry which is preliminary data.</text>
</comment>
<organism evidence="1 2">
    <name type="scientific">Dentiscutata heterogama</name>
    <dbReference type="NCBI Taxonomy" id="1316150"/>
    <lineage>
        <taxon>Eukaryota</taxon>
        <taxon>Fungi</taxon>
        <taxon>Fungi incertae sedis</taxon>
        <taxon>Mucoromycota</taxon>
        <taxon>Glomeromycotina</taxon>
        <taxon>Glomeromycetes</taxon>
        <taxon>Diversisporales</taxon>
        <taxon>Gigasporaceae</taxon>
        <taxon>Dentiscutata</taxon>
    </lineage>
</organism>
<dbReference type="Proteomes" id="UP000789702">
    <property type="component" value="Unassembled WGS sequence"/>
</dbReference>
<evidence type="ECO:0000313" key="1">
    <source>
        <dbReference type="EMBL" id="CAG8466107.1"/>
    </source>
</evidence>
<keyword evidence="2" id="KW-1185">Reference proteome</keyword>
<proteinExistence type="predicted"/>
<reference evidence="1" key="1">
    <citation type="submission" date="2021-06" db="EMBL/GenBank/DDBJ databases">
        <authorList>
            <person name="Kallberg Y."/>
            <person name="Tangrot J."/>
            <person name="Rosling A."/>
        </authorList>
    </citation>
    <scope>NUCLEOTIDE SEQUENCE</scope>
    <source>
        <strain evidence="1">IL203A</strain>
    </source>
</reference>
<sequence>PLRELAAEHMHKKVKLINMPKTTKTSNPIIIGKMYHIFGFVELKKKVSSISIICGGTALLDIN</sequence>
<evidence type="ECO:0000313" key="2">
    <source>
        <dbReference type="Proteomes" id="UP000789702"/>
    </source>
</evidence>
<dbReference type="EMBL" id="CAJVPU010000911">
    <property type="protein sequence ID" value="CAG8466107.1"/>
    <property type="molecule type" value="Genomic_DNA"/>
</dbReference>